<keyword evidence="2" id="KW-0812">Transmembrane</keyword>
<feature type="transmembrane region" description="Helical" evidence="2">
    <location>
        <begin position="914"/>
        <end position="935"/>
    </location>
</feature>
<feature type="transmembrane region" description="Helical" evidence="2">
    <location>
        <begin position="883"/>
        <end position="902"/>
    </location>
</feature>
<evidence type="ECO:0000256" key="1">
    <source>
        <dbReference type="SAM" id="MobiDB-lite"/>
    </source>
</evidence>
<accession>A0A401IPH5</accession>
<feature type="transmembrane region" description="Helical" evidence="2">
    <location>
        <begin position="677"/>
        <end position="699"/>
    </location>
</feature>
<protein>
    <submittedName>
        <fullName evidence="3">Wsv115-like protein</fullName>
    </submittedName>
</protein>
<comment type="caution">
    <text evidence="3">The sequence shown here is derived from an EMBL/GenBank/DDBJ whole genome shotgun (WGS) entry which is preliminary data.</text>
</comment>
<keyword evidence="2" id="KW-1133">Transmembrane helix</keyword>
<feature type="compositionally biased region" description="Basic and acidic residues" evidence="1">
    <location>
        <begin position="357"/>
        <end position="367"/>
    </location>
</feature>
<reference evidence="3" key="1">
    <citation type="journal article" date="2018" name="J. Virol.">
        <title>Crustacean Genome Exploration Reveals the Evolutionary Origin of White Spot Syndrome Virus.</title>
        <authorList>
            <person name="Kawato S."/>
            <person name="Shitara A."/>
            <person name="Wang Y."/>
            <person name="Nozaki R."/>
            <person name="Kondo H."/>
            <person name="Hirono I."/>
        </authorList>
    </citation>
    <scope>NUCLEOTIDE SEQUENCE</scope>
    <source>
        <strain evidence="3">Mikawa-1</strain>
    </source>
</reference>
<feature type="region of interest" description="Disordered" evidence="1">
    <location>
        <begin position="301"/>
        <end position="374"/>
    </location>
</feature>
<name>A0A401IPH5_9VIRU</name>
<proteinExistence type="predicted"/>
<dbReference type="EMBL" id="BFCE01000007">
    <property type="protein sequence ID" value="GBG35501.1"/>
    <property type="molecule type" value="Genomic_DNA"/>
</dbReference>
<evidence type="ECO:0000313" key="3">
    <source>
        <dbReference type="EMBL" id="GBG35501.1"/>
    </source>
</evidence>
<keyword evidence="2" id="KW-0472">Membrane</keyword>
<evidence type="ECO:0000256" key="2">
    <source>
        <dbReference type="SAM" id="Phobius"/>
    </source>
</evidence>
<organism evidence="3">
    <name type="scientific">Metapenaeus ensis nimavirus</name>
    <dbReference type="NCBI Taxonomy" id="2133794"/>
    <lineage>
        <taxon>Viruses</taxon>
        <taxon>Viruses incertae sedis</taxon>
        <taxon>Naldaviricetes</taxon>
        <taxon>Nimaviridae</taxon>
    </lineage>
</organism>
<sequence length="996" mass="111076">MATYSEEDKHNALVYAMEKLRQESIFRLKMTEPNVYSFIKVKEIENGWRDVMGLMTEPNQKLAPYRSITYDTSILTCEHFSCIPVDVRKRPSYDGEEEEDDEVVKVSACSFTEHTSIELELKNPRGDTLHQLTACGAGCYRRQKKRNPHTGMPEAGGALLREHVDPKTGEKTCQYLNQNLILWAAIPWSRPGKEKEGYNTVHVPGFGFREEDEEGGHHLFNRVAISKDYCNFFKQYYDDETGECYRSGWMKTVKFMFGQYFTNLTYVMANPETIPGYPNTWEYFMARLGGPDIRSFMAAGTTSSFQGQTVREKPLDTGKWPPSRSSPTPPVYEEAAAAAEKGEEGDKKKKKKKKKSEKAFETQKESNENVGTQKESGDILWEMLSRDRSSADKLMEVSDSMLSTAMNLEAMGVDERRARKLLLREMLKRSRQMPERGGFANTISFSDSLKIAGTILALKKSLFARQRESEKRHHEQDAAKSANHDNDAILCNRWRSDKVTERDALLLVRANLESASERPRSFLDPIPARGDYLETAGSSLDIWKDIQRKTNVIVGNSEKFIKHFVVNVVRGLLNIVEGKLFMDNSNWENNIPLMFGADFLLNKILTAAGKLCTKFASFAESRAVAFTSDTVSSLAAKVSVDISIKAFGVFIEETLVEIVVSAALRTAIQAFAALAELASSVLTVLGVALTVAMILGLILDIALKLDWYDQIITPEALANAVLAFEESFARAAHEDLGHNRIVSAEEIVAIDVSIQIRNEAEILEEKGETELEAYLEMAFHEGSLLGKSSMSFIQEASEEYLAGRTMNSVGQRIVWDQQQPDDDIIDREARREIAEMGTLLQDYAKVVNYNSSRLDYVGAEWMKNAAGTAEDGGATKVLFRKTVAFTAAAGFALVLGVGAGLVVTHVTTVRMANIGLSLAFVGLLTFITLAGIAFINLNAMGEVNAHAIGSLEPILVNRKLFQRDRVGHVQTMTGVGARLNMLSDFTQPLLNKMINE</sequence>